<feature type="transmembrane region" description="Helical" evidence="7">
    <location>
        <begin position="51"/>
        <end position="73"/>
    </location>
</feature>
<feature type="transmembrane region" description="Helical" evidence="7">
    <location>
        <begin position="172"/>
        <end position="192"/>
    </location>
</feature>
<dbReference type="PROSITE" id="PS50850">
    <property type="entry name" value="MFS"/>
    <property type="match status" value="1"/>
</dbReference>
<evidence type="ECO:0000256" key="5">
    <source>
        <dbReference type="ARBA" id="ARBA00022989"/>
    </source>
</evidence>
<dbReference type="EMBL" id="AJJU01000004">
    <property type="protein sequence ID" value="EID75544.1"/>
    <property type="molecule type" value="Genomic_DNA"/>
</dbReference>
<feature type="transmembrane region" description="Helical" evidence="7">
    <location>
        <begin position="20"/>
        <end position="39"/>
    </location>
</feature>
<feature type="transmembrane region" description="Helical" evidence="7">
    <location>
        <begin position="259"/>
        <end position="279"/>
    </location>
</feature>
<dbReference type="InterPro" id="IPR050171">
    <property type="entry name" value="MFS_Transporters"/>
</dbReference>
<evidence type="ECO:0000313" key="10">
    <source>
        <dbReference type="Proteomes" id="UP000005938"/>
    </source>
</evidence>
<keyword evidence="4 7" id="KW-0812">Transmembrane</keyword>
<name>I0WGM8_9FLAO</name>
<feature type="transmembrane region" description="Helical" evidence="7">
    <location>
        <begin position="379"/>
        <end position="396"/>
    </location>
</feature>
<dbReference type="InterPro" id="IPR011701">
    <property type="entry name" value="MFS"/>
</dbReference>
<dbReference type="InterPro" id="IPR036259">
    <property type="entry name" value="MFS_trans_sf"/>
</dbReference>
<dbReference type="Proteomes" id="UP000005938">
    <property type="component" value="Unassembled WGS sequence"/>
</dbReference>
<sequence>MKKFFSGYVNSFKGLRKEVWYLALITFVNRAGTMVIPFLTKYLNEDLNLSYGQVGWVMVFFGIGSLLGSYLGGKISDKIGFYKVMVISLFLSGILFITLQYIRSFEALCVAILVLMTVADMFRPAMYVSLKTYSKPENRTRSLTLVRLAINLGFALGPALGGLIIVTLGYGGLFWIDGLTCMVAILLFTRLVKEKKTTEEEVDPLVGVSKAKQHIFKDTPFWIQWIISFLITVAFFQLFSTMPLYHKKVYNLSEFHTGLLLAFNGFLVFLFEMPLVSWFGKQKRDITRLLTLSMLFFIPSFAILYYEGWVGILILSVLLMSFGEMFAFPNSNVFVMHRSPKGVEGIYMGYYTMSFSMAHIVSTKFGMTMIDWFGYKANWMIMAAICVLGLFFAIYLEKLIKREKEIA</sequence>
<keyword evidence="2" id="KW-0813">Transport</keyword>
<keyword evidence="5 7" id="KW-1133">Transmembrane helix</keyword>
<comment type="caution">
    <text evidence="9">The sequence shown here is derived from an EMBL/GenBank/DDBJ whole genome shotgun (WGS) entry which is preliminary data.</text>
</comment>
<evidence type="ECO:0000256" key="4">
    <source>
        <dbReference type="ARBA" id="ARBA00022692"/>
    </source>
</evidence>
<dbReference type="CDD" id="cd17329">
    <property type="entry name" value="MFS_MdtH_MDR_like"/>
    <property type="match status" value="1"/>
</dbReference>
<dbReference type="PANTHER" id="PTHR23517">
    <property type="entry name" value="RESISTANCE PROTEIN MDTM, PUTATIVE-RELATED-RELATED"/>
    <property type="match status" value="1"/>
</dbReference>
<keyword evidence="6 7" id="KW-0472">Membrane</keyword>
<feature type="transmembrane region" description="Helical" evidence="7">
    <location>
        <begin position="312"/>
        <end position="335"/>
    </location>
</feature>
<dbReference type="Pfam" id="PF07690">
    <property type="entry name" value="MFS_1"/>
    <property type="match status" value="1"/>
</dbReference>
<evidence type="ECO:0000256" key="3">
    <source>
        <dbReference type="ARBA" id="ARBA00022475"/>
    </source>
</evidence>
<keyword evidence="10" id="KW-1185">Reference proteome</keyword>
<evidence type="ECO:0000256" key="6">
    <source>
        <dbReference type="ARBA" id="ARBA00023136"/>
    </source>
</evidence>
<evidence type="ECO:0000313" key="9">
    <source>
        <dbReference type="EMBL" id="EID75544.1"/>
    </source>
</evidence>
<feature type="transmembrane region" description="Helical" evidence="7">
    <location>
        <begin position="221"/>
        <end position="239"/>
    </location>
</feature>
<dbReference type="SUPFAM" id="SSF103473">
    <property type="entry name" value="MFS general substrate transporter"/>
    <property type="match status" value="1"/>
</dbReference>
<evidence type="ECO:0000259" key="8">
    <source>
        <dbReference type="PROSITE" id="PS50850"/>
    </source>
</evidence>
<feature type="transmembrane region" description="Helical" evidence="7">
    <location>
        <begin position="80"/>
        <end position="99"/>
    </location>
</feature>
<gene>
    <name evidence="9" type="ORF">W5A_04998</name>
</gene>
<proteinExistence type="predicted"/>
<evidence type="ECO:0000256" key="1">
    <source>
        <dbReference type="ARBA" id="ARBA00004651"/>
    </source>
</evidence>
<accession>I0WGM8</accession>
<dbReference type="RefSeq" id="WP_008238072.1">
    <property type="nucleotide sequence ID" value="NZ_AJJU01000004.1"/>
</dbReference>
<feature type="transmembrane region" description="Helical" evidence="7">
    <location>
        <begin position="347"/>
        <end position="367"/>
    </location>
</feature>
<dbReference type="Gene3D" id="1.20.1250.20">
    <property type="entry name" value="MFS general substrate transporter like domains"/>
    <property type="match status" value="1"/>
</dbReference>
<dbReference type="STRING" id="946077.W5A_04998"/>
<dbReference type="InterPro" id="IPR020846">
    <property type="entry name" value="MFS_dom"/>
</dbReference>
<protein>
    <submittedName>
        <fullName evidence="9">Major facilitator transporter</fullName>
    </submittedName>
</protein>
<organism evidence="9 10">
    <name type="scientific">Imtechella halotolerans K1</name>
    <dbReference type="NCBI Taxonomy" id="946077"/>
    <lineage>
        <taxon>Bacteria</taxon>
        <taxon>Pseudomonadati</taxon>
        <taxon>Bacteroidota</taxon>
        <taxon>Flavobacteriia</taxon>
        <taxon>Flavobacteriales</taxon>
        <taxon>Flavobacteriaceae</taxon>
        <taxon>Imtechella</taxon>
    </lineage>
</organism>
<feature type="transmembrane region" description="Helical" evidence="7">
    <location>
        <begin position="143"/>
        <end position="166"/>
    </location>
</feature>
<comment type="subcellular location">
    <subcellularLocation>
        <location evidence="1">Cell membrane</location>
        <topology evidence="1">Multi-pass membrane protein</topology>
    </subcellularLocation>
</comment>
<evidence type="ECO:0000256" key="7">
    <source>
        <dbReference type="SAM" id="Phobius"/>
    </source>
</evidence>
<evidence type="ECO:0000256" key="2">
    <source>
        <dbReference type="ARBA" id="ARBA00022448"/>
    </source>
</evidence>
<dbReference type="GO" id="GO:0022857">
    <property type="term" value="F:transmembrane transporter activity"/>
    <property type="evidence" value="ECO:0007669"/>
    <property type="project" value="InterPro"/>
</dbReference>
<dbReference type="eggNOG" id="COG2814">
    <property type="taxonomic scope" value="Bacteria"/>
</dbReference>
<reference evidence="9 10" key="1">
    <citation type="journal article" date="2012" name="J. Bacteriol.">
        <title>Genome Sequence of the Halotolerant Bacterium Imtechella halotolerans K1T.</title>
        <authorList>
            <person name="Kumar S."/>
            <person name="Vikram S."/>
            <person name="Subramanian S."/>
            <person name="Raghava G.P."/>
            <person name="Pinnaka A.K."/>
        </authorList>
    </citation>
    <scope>NUCLEOTIDE SEQUENCE [LARGE SCALE GENOMIC DNA]</scope>
    <source>
        <strain evidence="9 10">K1</strain>
    </source>
</reference>
<dbReference type="AlphaFoldDB" id="I0WGM8"/>
<feature type="transmembrane region" description="Helical" evidence="7">
    <location>
        <begin position="105"/>
        <end position="122"/>
    </location>
</feature>
<dbReference type="PANTHER" id="PTHR23517:SF2">
    <property type="entry name" value="MULTIDRUG RESISTANCE PROTEIN MDTH"/>
    <property type="match status" value="1"/>
</dbReference>
<dbReference type="OrthoDB" id="5379144at2"/>
<keyword evidence="3" id="KW-1003">Cell membrane</keyword>
<feature type="transmembrane region" description="Helical" evidence="7">
    <location>
        <begin position="286"/>
        <end position="306"/>
    </location>
</feature>
<dbReference type="GO" id="GO:0005886">
    <property type="term" value="C:plasma membrane"/>
    <property type="evidence" value="ECO:0007669"/>
    <property type="project" value="UniProtKB-SubCell"/>
</dbReference>
<feature type="domain" description="Major facilitator superfamily (MFS) profile" evidence="8">
    <location>
        <begin position="18"/>
        <end position="401"/>
    </location>
</feature>